<accession>A0A4R8I5K5</accession>
<dbReference type="SUPFAM" id="SSF51126">
    <property type="entry name" value="Pectin lyase-like"/>
    <property type="match status" value="1"/>
</dbReference>
<evidence type="ECO:0000313" key="3">
    <source>
        <dbReference type="Proteomes" id="UP000295313"/>
    </source>
</evidence>
<gene>
    <name evidence="2" type="ORF">B0I22_3081</name>
</gene>
<reference evidence="2 3" key="1">
    <citation type="submission" date="2019-03" db="EMBL/GenBank/DDBJ databases">
        <title>Genomic Encyclopedia of Type Strains, Phase III (KMG-III): the genomes of soil and plant-associated and newly described type strains.</title>
        <authorList>
            <person name="Whitman W."/>
        </authorList>
    </citation>
    <scope>NUCLEOTIDE SEQUENCE [LARGE SCALE GENOMIC DNA]</scope>
    <source>
        <strain evidence="2 3">CGMCC 1.12802</strain>
    </source>
</reference>
<organism evidence="2 3">
    <name type="scientific">Epilithonimonas xixisoli</name>
    <dbReference type="NCBI Taxonomy" id="1476462"/>
    <lineage>
        <taxon>Bacteria</taxon>
        <taxon>Pseudomonadati</taxon>
        <taxon>Bacteroidota</taxon>
        <taxon>Flavobacteriia</taxon>
        <taxon>Flavobacteriales</taxon>
        <taxon>Weeksellaceae</taxon>
        <taxon>Chryseobacterium group</taxon>
        <taxon>Epilithonimonas</taxon>
    </lineage>
</organism>
<comment type="caution">
    <text evidence="2">The sequence shown here is derived from an EMBL/GenBank/DDBJ whole genome shotgun (WGS) entry which is preliminary data.</text>
</comment>
<dbReference type="OrthoDB" id="1226715at2"/>
<dbReference type="Gene3D" id="2.160.20.10">
    <property type="entry name" value="Single-stranded right-handed beta-helix, Pectin lyase-like"/>
    <property type="match status" value="1"/>
</dbReference>
<feature type="chain" id="PRO_5020937702" description="Pectate lyase-like protein" evidence="1">
    <location>
        <begin position="18"/>
        <end position="641"/>
    </location>
</feature>
<evidence type="ECO:0008006" key="4">
    <source>
        <dbReference type="Google" id="ProtNLM"/>
    </source>
</evidence>
<sequence>MKNILLFFTLFSALVAARQNSTDLLKTKNYSLTDFGAKGDGTSDDSSAFLKALETVGKTNSKKLIIPNDYIFNLGNKTIDFAKVSSGIILDFDGGYFKNGTFIGNKTKIKAERIKIFENIKLSGTFFSSTDFAYPEWYGIFPNDNTLDVVDALKQLDPVFFDISLGAGDYHTKIGEYQVKGLKGVSMAKSRLILETDKSNTFLVSMGKVGGILKDRTYDYNYIKDITLVIINSNKKRLRGNRGIIVGAVHKPLIQNVKVFQLSDYQLFNKKDLEEFILNNNKLKDANIGVEFNGDSEVTSIYNLFTLSDVGILFSKFTDFVTVFDYMNWSGKYGLANVYYKSDALNSQNILFSGSQSWNQGLFGLYTENTQSHNSLPNVKFENVRIEQLTSEIKNQGKLAGANFWFGENETISNLQLNNIMLSGTANGIHIGNTTYGRVSLENILTWSDKQVKKEFALDVNFKNSDAPLVVYLKNISLYPDTESYFKNGTLLSNTTEQNETFEGKNFFQNHMIISKPKVFRKNAISEGFKSYAQQIKIASNNIDFIPLNNSKKGDIIQNKQTVKYAVEIFANDIYDTFEFVIYKTGKTEIINNGGKSIFSLGTEIKDQKITFLEDKDSGVIFLYNRLGTDCLIDIQTKILE</sequence>
<dbReference type="InterPro" id="IPR011050">
    <property type="entry name" value="Pectin_lyase_fold/virulence"/>
</dbReference>
<feature type="signal peptide" evidence="1">
    <location>
        <begin position="1"/>
        <end position="17"/>
    </location>
</feature>
<name>A0A4R8I5K5_9FLAO</name>
<proteinExistence type="predicted"/>
<dbReference type="RefSeq" id="WP_133946019.1">
    <property type="nucleotide sequence ID" value="NZ_SOEO01000003.1"/>
</dbReference>
<dbReference type="Proteomes" id="UP000295313">
    <property type="component" value="Unassembled WGS sequence"/>
</dbReference>
<dbReference type="InterPro" id="IPR012334">
    <property type="entry name" value="Pectin_lyas_fold"/>
</dbReference>
<evidence type="ECO:0000313" key="2">
    <source>
        <dbReference type="EMBL" id="TDX83026.1"/>
    </source>
</evidence>
<evidence type="ECO:0000256" key="1">
    <source>
        <dbReference type="SAM" id="SignalP"/>
    </source>
</evidence>
<dbReference type="EMBL" id="SOEO01000003">
    <property type="protein sequence ID" value="TDX83026.1"/>
    <property type="molecule type" value="Genomic_DNA"/>
</dbReference>
<keyword evidence="1" id="KW-0732">Signal</keyword>
<keyword evidence="3" id="KW-1185">Reference proteome</keyword>
<protein>
    <recommendedName>
        <fullName evidence="4">Pectate lyase-like protein</fullName>
    </recommendedName>
</protein>
<dbReference type="AlphaFoldDB" id="A0A4R8I5K5"/>